<dbReference type="AlphaFoldDB" id="A0A9P1CV65"/>
<comment type="caution">
    <text evidence="1">The sequence shown here is derived from an EMBL/GenBank/DDBJ whole genome shotgun (WGS) entry which is preliminary data.</text>
</comment>
<dbReference type="EMBL" id="CAMXCT030002462">
    <property type="protein sequence ID" value="CAL4785631.1"/>
    <property type="molecule type" value="Genomic_DNA"/>
</dbReference>
<proteinExistence type="predicted"/>
<keyword evidence="3" id="KW-1185">Reference proteome</keyword>
<evidence type="ECO:0000313" key="2">
    <source>
        <dbReference type="EMBL" id="CAL4785631.1"/>
    </source>
</evidence>
<sequence length="229" mass="26634">MHVCNLGILQTLNGSLTSLLCEKGFFGGGKLEDQLRELSSRFRSWARVHQFQHSQGYITVGMLHMTDGFPALTCKAWNGQVLLTFLDSCASILFQQYPEEETELASLASRAMVCWFDRLARYGRYLTEIEAKDISKFGFTFLTLYQKLGYFSIIHNCGRWKLLPKHHPFRHVNEDMLSMRVNYRYVHTFKDEDNVGVLKKLAERVTKGDIMEYRVLCRFLLRLASWQPS</sequence>
<evidence type="ECO:0000313" key="3">
    <source>
        <dbReference type="Proteomes" id="UP001152797"/>
    </source>
</evidence>
<organism evidence="1">
    <name type="scientific">Cladocopium goreaui</name>
    <dbReference type="NCBI Taxonomy" id="2562237"/>
    <lineage>
        <taxon>Eukaryota</taxon>
        <taxon>Sar</taxon>
        <taxon>Alveolata</taxon>
        <taxon>Dinophyceae</taxon>
        <taxon>Suessiales</taxon>
        <taxon>Symbiodiniaceae</taxon>
        <taxon>Cladocopium</taxon>
    </lineage>
</organism>
<dbReference type="Proteomes" id="UP001152797">
    <property type="component" value="Unassembled WGS sequence"/>
</dbReference>
<protein>
    <submittedName>
        <fullName evidence="1">Uncharacterized protein</fullName>
    </submittedName>
</protein>
<reference evidence="1" key="1">
    <citation type="submission" date="2022-10" db="EMBL/GenBank/DDBJ databases">
        <authorList>
            <person name="Chen Y."/>
            <person name="Dougan E. K."/>
            <person name="Chan C."/>
            <person name="Rhodes N."/>
            <person name="Thang M."/>
        </authorList>
    </citation>
    <scope>NUCLEOTIDE SEQUENCE</scope>
</reference>
<gene>
    <name evidence="1" type="ORF">C1SCF055_LOCUS24630</name>
</gene>
<name>A0A9P1CV65_9DINO</name>
<dbReference type="OrthoDB" id="443685at2759"/>
<reference evidence="2 3" key="2">
    <citation type="submission" date="2024-05" db="EMBL/GenBank/DDBJ databases">
        <authorList>
            <person name="Chen Y."/>
            <person name="Shah S."/>
            <person name="Dougan E. K."/>
            <person name="Thang M."/>
            <person name="Chan C."/>
        </authorList>
    </citation>
    <scope>NUCLEOTIDE SEQUENCE [LARGE SCALE GENOMIC DNA]</scope>
</reference>
<dbReference type="EMBL" id="CAMXCT020002462">
    <property type="protein sequence ID" value="CAL1151694.1"/>
    <property type="molecule type" value="Genomic_DNA"/>
</dbReference>
<dbReference type="EMBL" id="CAMXCT010002462">
    <property type="protein sequence ID" value="CAI3998319.1"/>
    <property type="molecule type" value="Genomic_DNA"/>
</dbReference>
<evidence type="ECO:0000313" key="1">
    <source>
        <dbReference type="EMBL" id="CAI3998319.1"/>
    </source>
</evidence>
<accession>A0A9P1CV65</accession>